<dbReference type="RefSeq" id="WP_317082754.1">
    <property type="nucleotide sequence ID" value="NZ_CP136594.1"/>
</dbReference>
<feature type="transmembrane region" description="Helical" evidence="1">
    <location>
        <begin position="7"/>
        <end position="27"/>
    </location>
</feature>
<dbReference type="EMBL" id="CP136594">
    <property type="protein sequence ID" value="WOE75659.1"/>
    <property type="molecule type" value="Genomic_DNA"/>
</dbReference>
<feature type="transmembrane region" description="Helical" evidence="1">
    <location>
        <begin position="67"/>
        <end position="87"/>
    </location>
</feature>
<dbReference type="Proteomes" id="UP001302429">
    <property type="component" value="Chromosome"/>
</dbReference>
<evidence type="ECO:0000256" key="1">
    <source>
        <dbReference type="SAM" id="Phobius"/>
    </source>
</evidence>
<protein>
    <submittedName>
        <fullName evidence="2">Uncharacterized protein</fullName>
    </submittedName>
</protein>
<dbReference type="KEGG" id="acoa:RB602_02790"/>
<feature type="transmembrane region" description="Helical" evidence="1">
    <location>
        <begin position="99"/>
        <end position="121"/>
    </location>
</feature>
<keyword evidence="3" id="KW-1185">Reference proteome</keyword>
<proteinExistence type="predicted"/>
<reference evidence="2 3" key="1">
    <citation type="submission" date="2023-10" db="EMBL/GenBank/DDBJ databases">
        <title>Complete genome sequence of a Sphingomonadaceae bacterium.</title>
        <authorList>
            <person name="Yan C."/>
        </authorList>
    </citation>
    <scope>NUCLEOTIDE SEQUENCE [LARGE SCALE GENOMIC DNA]</scope>
    <source>
        <strain evidence="2 3">SCSIO 66989</strain>
    </source>
</reference>
<name>A0AA97F760_9SPHN</name>
<accession>A0AA97F760</accession>
<evidence type="ECO:0000313" key="2">
    <source>
        <dbReference type="EMBL" id="WOE75659.1"/>
    </source>
</evidence>
<keyword evidence="1" id="KW-0472">Membrane</keyword>
<keyword evidence="1" id="KW-1133">Transmembrane helix</keyword>
<evidence type="ECO:0000313" key="3">
    <source>
        <dbReference type="Proteomes" id="UP001302429"/>
    </source>
</evidence>
<feature type="transmembrane region" description="Helical" evidence="1">
    <location>
        <begin position="33"/>
        <end position="55"/>
    </location>
</feature>
<organism evidence="2 3">
    <name type="scientific">Alterisphingorhabdus coralli</name>
    <dbReference type="NCBI Taxonomy" id="3071408"/>
    <lineage>
        <taxon>Bacteria</taxon>
        <taxon>Pseudomonadati</taxon>
        <taxon>Pseudomonadota</taxon>
        <taxon>Alphaproteobacteria</taxon>
        <taxon>Sphingomonadales</taxon>
        <taxon>Sphingomonadaceae</taxon>
        <taxon>Alterisphingorhabdus (ex Yan et al. 2024)</taxon>
    </lineage>
</organism>
<dbReference type="AlphaFoldDB" id="A0AA97F760"/>
<keyword evidence="1" id="KW-0812">Transmembrane</keyword>
<sequence>MTAATLYTLTVFAIGFLLGVLRMLVLVPAMGEMGAVLLELPVILAASAFFARLYVNRYQLRRVTERLITGALAFGLLMLLEIILTFLNGGSLASWMEKLMTAHGAVGLAGQLVFALLPTVFRPHA</sequence>
<gene>
    <name evidence="2" type="ORF">RB602_02790</name>
</gene>